<dbReference type="EMBL" id="QXFT01001005">
    <property type="protein sequence ID" value="KAE9331672.1"/>
    <property type="molecule type" value="Genomic_DNA"/>
</dbReference>
<organism evidence="2 3">
    <name type="scientific">Phytophthora rubi</name>
    <dbReference type="NCBI Taxonomy" id="129364"/>
    <lineage>
        <taxon>Eukaryota</taxon>
        <taxon>Sar</taxon>
        <taxon>Stramenopiles</taxon>
        <taxon>Oomycota</taxon>
        <taxon>Peronosporomycetes</taxon>
        <taxon>Peronosporales</taxon>
        <taxon>Peronosporaceae</taxon>
        <taxon>Phytophthora</taxon>
    </lineage>
</organism>
<proteinExistence type="predicted"/>
<dbReference type="AlphaFoldDB" id="A0A6A4FCM6"/>
<feature type="compositionally biased region" description="Basic residues" evidence="1">
    <location>
        <begin position="126"/>
        <end position="137"/>
    </location>
</feature>
<protein>
    <recommendedName>
        <fullName evidence="4">Sfi1 spindle body domain-containing protein</fullName>
    </recommendedName>
</protein>
<comment type="caution">
    <text evidence="2">The sequence shown here is derived from an EMBL/GenBank/DDBJ whole genome shotgun (WGS) entry which is preliminary data.</text>
</comment>
<keyword evidence="3" id="KW-1185">Reference proteome</keyword>
<feature type="region of interest" description="Disordered" evidence="1">
    <location>
        <begin position="176"/>
        <end position="219"/>
    </location>
</feature>
<accession>A0A6A4FCM6</accession>
<gene>
    <name evidence="2" type="ORF">PR003_g14895</name>
</gene>
<evidence type="ECO:0000256" key="1">
    <source>
        <dbReference type="SAM" id="MobiDB-lite"/>
    </source>
</evidence>
<evidence type="ECO:0000313" key="3">
    <source>
        <dbReference type="Proteomes" id="UP000434957"/>
    </source>
</evidence>
<dbReference type="Proteomes" id="UP000434957">
    <property type="component" value="Unassembled WGS sequence"/>
</dbReference>
<sequence>MTSSRHHETESRRREMVCNLLTQIFVVAERKRASKSVVQDAISLIELIQASFSVFERYGIGPPDDAVYHRYLLSLSINPERDWRKKIFNFDLGAQPRVKRLCSAAGHQHGVMSGGTESNSFEESQRRRRTGTKHSHTRQASALVTPRKVHENQVQHDRFGDMLSLESPIQRIRVGDKSRRRTFTPSPGEKVAPMPELAINDEQSNNGEASLGSTGKERRDRIAAGERQLQMITTSIEQWRATQAVKQLVDRNKLQDRKTRQQQVTIPLCIHALFRWITLCLPEKVDFQAMESPRALPLCILRRVSVDLKVFKYSAKRVWMWQMKNLLQKWRRDARAVKTFRVRVIVKQRTAVLETAFQCIQRWRLFTETTKCCADRAHWVAQRCGRSTLRICLQHWQRVFQSRQQQQQVGRRYSSRVSAVDERVVESTACECFAKPDNKNEDEVVGIGVEKTTTVSSD</sequence>
<feature type="compositionally biased region" description="Polar residues" evidence="1">
    <location>
        <begin position="201"/>
        <end position="213"/>
    </location>
</feature>
<evidence type="ECO:0000313" key="2">
    <source>
        <dbReference type="EMBL" id="KAE9331672.1"/>
    </source>
</evidence>
<feature type="region of interest" description="Disordered" evidence="1">
    <location>
        <begin position="107"/>
        <end position="148"/>
    </location>
</feature>
<evidence type="ECO:0008006" key="4">
    <source>
        <dbReference type="Google" id="ProtNLM"/>
    </source>
</evidence>
<reference evidence="2 3" key="1">
    <citation type="submission" date="2018-08" db="EMBL/GenBank/DDBJ databases">
        <title>Genomic investigation of the strawberry pathogen Phytophthora fragariae indicates pathogenicity is determined by transcriptional variation in three key races.</title>
        <authorList>
            <person name="Adams T.M."/>
            <person name="Armitage A.D."/>
            <person name="Sobczyk M.K."/>
            <person name="Bates H.J."/>
            <person name="Dunwell J.M."/>
            <person name="Nellist C.F."/>
            <person name="Harrison R.J."/>
        </authorList>
    </citation>
    <scope>NUCLEOTIDE SEQUENCE [LARGE SCALE GENOMIC DNA]</scope>
    <source>
        <strain evidence="2 3">SCRP333</strain>
    </source>
</reference>
<name>A0A6A4FCM6_9STRA</name>